<dbReference type="AlphaFoldDB" id="X1RKE3"/>
<comment type="caution">
    <text evidence="1">The sequence shown here is derived from an EMBL/GenBank/DDBJ whole genome shotgun (WGS) entry which is preliminary data.</text>
</comment>
<name>X1RKE3_9ZZZZ</name>
<feature type="non-terminal residue" evidence="1">
    <location>
        <position position="1"/>
    </location>
</feature>
<protein>
    <submittedName>
        <fullName evidence="1">Uncharacterized protein</fullName>
    </submittedName>
</protein>
<gene>
    <name evidence="1" type="ORF">S12H4_19067</name>
</gene>
<reference evidence="1" key="1">
    <citation type="journal article" date="2014" name="Front. Microbiol.">
        <title>High frequency of phylogenetically diverse reductive dehalogenase-homologous genes in deep subseafloor sedimentary metagenomes.</title>
        <authorList>
            <person name="Kawai M."/>
            <person name="Futagami T."/>
            <person name="Toyoda A."/>
            <person name="Takaki Y."/>
            <person name="Nishi S."/>
            <person name="Hori S."/>
            <person name="Arai W."/>
            <person name="Tsubouchi T."/>
            <person name="Morono Y."/>
            <person name="Uchiyama I."/>
            <person name="Ito T."/>
            <person name="Fujiyama A."/>
            <person name="Inagaki F."/>
            <person name="Takami H."/>
        </authorList>
    </citation>
    <scope>NUCLEOTIDE SEQUENCE</scope>
    <source>
        <strain evidence="1">Expedition CK06-06</strain>
    </source>
</reference>
<dbReference type="EMBL" id="BARW01009488">
    <property type="protein sequence ID" value="GAI81093.1"/>
    <property type="molecule type" value="Genomic_DNA"/>
</dbReference>
<evidence type="ECO:0000313" key="1">
    <source>
        <dbReference type="EMBL" id="GAI81093.1"/>
    </source>
</evidence>
<organism evidence="1">
    <name type="scientific">marine sediment metagenome</name>
    <dbReference type="NCBI Taxonomy" id="412755"/>
    <lineage>
        <taxon>unclassified sequences</taxon>
        <taxon>metagenomes</taxon>
        <taxon>ecological metagenomes</taxon>
    </lineage>
</organism>
<proteinExistence type="predicted"/>
<accession>X1RKE3</accession>
<sequence>FKDSLKYFKFCESINSGNEMVKNYINYLKEYE</sequence>